<protein>
    <recommendedName>
        <fullName evidence="5">Outer membrane protein assembly factor BamE domain-containing protein</fullName>
    </recommendedName>
</protein>
<dbReference type="Gene3D" id="3.30.1450.10">
    <property type="match status" value="1"/>
</dbReference>
<dbReference type="PANTHER" id="PTHR37482">
    <property type="entry name" value="OUTER MEMBRANE PROTEIN ASSEMBLY FACTOR BAME"/>
    <property type="match status" value="1"/>
</dbReference>
<dbReference type="PANTHER" id="PTHR37482:SF1">
    <property type="entry name" value="OUTER MEMBRANE PROTEIN ASSEMBLY FACTOR BAME"/>
    <property type="match status" value="1"/>
</dbReference>
<sequence length="122" mass="14402">MILRTTFIWRIVRKFTALFFIAYYTATISACASWLPEPHKLDLQQGNTVKLEQLEAISIGMSKTEVRKIMGSPMLSDPFHNQRWDYIYRFIPNRGFERKSLLTLYFEEDVLVTIDDSKYVEP</sequence>
<keyword evidence="4" id="KW-1133">Transmembrane helix</keyword>
<evidence type="ECO:0000256" key="3">
    <source>
        <dbReference type="ARBA" id="ARBA00023237"/>
    </source>
</evidence>
<keyword evidence="1" id="KW-0732">Signal</keyword>
<dbReference type="GO" id="GO:0043165">
    <property type="term" value="P:Gram-negative-bacterium-type cell outer membrane assembly"/>
    <property type="evidence" value="ECO:0007669"/>
    <property type="project" value="TreeGrafter"/>
</dbReference>
<dbReference type="AlphaFoldDB" id="A0A3B0WMU0"/>
<evidence type="ECO:0000259" key="5">
    <source>
        <dbReference type="Pfam" id="PF04355"/>
    </source>
</evidence>
<proteinExistence type="inferred from homology"/>
<feature type="transmembrane region" description="Helical" evidence="4">
    <location>
        <begin position="12"/>
        <end position="35"/>
    </location>
</feature>
<keyword evidence="3" id="KW-0998">Cell outer membrane</keyword>
<gene>
    <name evidence="6" type="ORF">MNBD_GAMMA06-2108</name>
</gene>
<dbReference type="HAMAP" id="MF_00925">
    <property type="entry name" value="OM_assembly_BamE"/>
    <property type="match status" value="1"/>
</dbReference>
<dbReference type="InterPro" id="IPR026592">
    <property type="entry name" value="BamE"/>
</dbReference>
<keyword evidence="2 4" id="KW-0472">Membrane</keyword>
<dbReference type="GO" id="GO:1990063">
    <property type="term" value="C:Bam protein complex"/>
    <property type="evidence" value="ECO:0007669"/>
    <property type="project" value="TreeGrafter"/>
</dbReference>
<evidence type="ECO:0000256" key="2">
    <source>
        <dbReference type="ARBA" id="ARBA00023136"/>
    </source>
</evidence>
<accession>A0A3B0WMU0</accession>
<dbReference type="GO" id="GO:0051205">
    <property type="term" value="P:protein insertion into membrane"/>
    <property type="evidence" value="ECO:0007669"/>
    <property type="project" value="TreeGrafter"/>
</dbReference>
<keyword evidence="4" id="KW-0812">Transmembrane</keyword>
<evidence type="ECO:0000256" key="4">
    <source>
        <dbReference type="SAM" id="Phobius"/>
    </source>
</evidence>
<feature type="domain" description="Outer membrane protein assembly factor BamE" evidence="5">
    <location>
        <begin position="46"/>
        <end position="114"/>
    </location>
</feature>
<dbReference type="PROSITE" id="PS51257">
    <property type="entry name" value="PROKAR_LIPOPROTEIN"/>
    <property type="match status" value="1"/>
</dbReference>
<dbReference type="InterPro" id="IPR007450">
    <property type="entry name" value="BamE_dom"/>
</dbReference>
<organism evidence="6">
    <name type="scientific">hydrothermal vent metagenome</name>
    <dbReference type="NCBI Taxonomy" id="652676"/>
    <lineage>
        <taxon>unclassified sequences</taxon>
        <taxon>metagenomes</taxon>
        <taxon>ecological metagenomes</taxon>
    </lineage>
</organism>
<name>A0A3B0WMU0_9ZZZZ</name>
<dbReference type="Pfam" id="PF04355">
    <property type="entry name" value="BamE"/>
    <property type="match status" value="1"/>
</dbReference>
<evidence type="ECO:0000313" key="6">
    <source>
        <dbReference type="EMBL" id="VAW51947.1"/>
    </source>
</evidence>
<dbReference type="EMBL" id="UOFD01000037">
    <property type="protein sequence ID" value="VAW51947.1"/>
    <property type="molecule type" value="Genomic_DNA"/>
</dbReference>
<evidence type="ECO:0000256" key="1">
    <source>
        <dbReference type="ARBA" id="ARBA00022729"/>
    </source>
</evidence>
<dbReference type="InterPro" id="IPR037873">
    <property type="entry name" value="BamE-like"/>
</dbReference>
<reference evidence="6" key="1">
    <citation type="submission" date="2018-06" db="EMBL/GenBank/DDBJ databases">
        <authorList>
            <person name="Zhirakovskaya E."/>
        </authorList>
    </citation>
    <scope>NUCLEOTIDE SEQUENCE</scope>
</reference>
<dbReference type="GO" id="GO:0030674">
    <property type="term" value="F:protein-macromolecule adaptor activity"/>
    <property type="evidence" value="ECO:0007669"/>
    <property type="project" value="TreeGrafter"/>
</dbReference>